<evidence type="ECO:0008006" key="4">
    <source>
        <dbReference type="Google" id="ProtNLM"/>
    </source>
</evidence>
<gene>
    <name evidence="2" type="ORF">BCR33DRAFT_712608</name>
</gene>
<sequence length="155" mass="16530">MKCSLISLATVFATLTSARPVLLDERDAPLISSGWTVCGGSADVKQIIVSSYDAPNPIVVQYTGNTITALNNGIVDFAYTLFLPTGKRLFSDDREYDLCTLAGIQCPIQTGSVSFQIPTPSQSKSKIGLVSNATITITDGSNKQFLCLNNPSYAV</sequence>
<dbReference type="OrthoDB" id="2138409at2759"/>
<protein>
    <recommendedName>
        <fullName evidence="4">Phosphatidylglycerol/phosphatidylinositol transfer protein</fullName>
    </recommendedName>
</protein>
<dbReference type="EMBL" id="MCGO01000005">
    <property type="protein sequence ID" value="ORY51575.1"/>
    <property type="molecule type" value="Genomic_DNA"/>
</dbReference>
<keyword evidence="3" id="KW-1185">Reference proteome</keyword>
<organism evidence="2 3">
    <name type="scientific">Rhizoclosmatium globosum</name>
    <dbReference type="NCBI Taxonomy" id="329046"/>
    <lineage>
        <taxon>Eukaryota</taxon>
        <taxon>Fungi</taxon>
        <taxon>Fungi incertae sedis</taxon>
        <taxon>Chytridiomycota</taxon>
        <taxon>Chytridiomycota incertae sedis</taxon>
        <taxon>Chytridiomycetes</taxon>
        <taxon>Chytridiales</taxon>
        <taxon>Chytriomycetaceae</taxon>
        <taxon>Rhizoclosmatium</taxon>
    </lineage>
</organism>
<evidence type="ECO:0000313" key="2">
    <source>
        <dbReference type="EMBL" id="ORY51575.1"/>
    </source>
</evidence>
<evidence type="ECO:0000256" key="1">
    <source>
        <dbReference type="SAM" id="SignalP"/>
    </source>
</evidence>
<comment type="caution">
    <text evidence="2">The sequence shown here is derived from an EMBL/GenBank/DDBJ whole genome shotgun (WGS) entry which is preliminary data.</text>
</comment>
<accession>A0A1Y2CZ04</accession>
<name>A0A1Y2CZ04_9FUNG</name>
<proteinExistence type="predicted"/>
<feature type="signal peptide" evidence="1">
    <location>
        <begin position="1"/>
        <end position="18"/>
    </location>
</feature>
<evidence type="ECO:0000313" key="3">
    <source>
        <dbReference type="Proteomes" id="UP000193642"/>
    </source>
</evidence>
<keyword evidence="1" id="KW-0732">Signal</keyword>
<dbReference type="Proteomes" id="UP000193642">
    <property type="component" value="Unassembled WGS sequence"/>
</dbReference>
<dbReference type="AlphaFoldDB" id="A0A1Y2CZ04"/>
<reference evidence="2 3" key="1">
    <citation type="submission" date="2016-07" db="EMBL/GenBank/DDBJ databases">
        <title>Pervasive Adenine N6-methylation of Active Genes in Fungi.</title>
        <authorList>
            <consortium name="DOE Joint Genome Institute"/>
            <person name="Mondo S.J."/>
            <person name="Dannebaum R.O."/>
            <person name="Kuo R.C."/>
            <person name="Labutti K."/>
            <person name="Haridas S."/>
            <person name="Kuo A."/>
            <person name="Salamov A."/>
            <person name="Ahrendt S.R."/>
            <person name="Lipzen A."/>
            <person name="Sullivan W."/>
            <person name="Andreopoulos W.B."/>
            <person name="Clum A."/>
            <person name="Lindquist E."/>
            <person name="Daum C."/>
            <person name="Ramamoorthy G.K."/>
            <person name="Gryganskyi A."/>
            <person name="Culley D."/>
            <person name="Magnuson J.K."/>
            <person name="James T.Y."/>
            <person name="O'Malley M.A."/>
            <person name="Stajich J.E."/>
            <person name="Spatafora J.W."/>
            <person name="Visel A."/>
            <person name="Grigoriev I.V."/>
        </authorList>
    </citation>
    <scope>NUCLEOTIDE SEQUENCE [LARGE SCALE GENOMIC DNA]</scope>
    <source>
        <strain evidence="2 3">JEL800</strain>
    </source>
</reference>
<feature type="chain" id="PRO_5012237503" description="Phosphatidylglycerol/phosphatidylinositol transfer protein" evidence="1">
    <location>
        <begin position="19"/>
        <end position="155"/>
    </location>
</feature>